<dbReference type="AlphaFoldDB" id="A0A1H7QP62"/>
<dbReference type="Proteomes" id="UP000198990">
    <property type="component" value="Unassembled WGS sequence"/>
</dbReference>
<proteinExistence type="predicted"/>
<gene>
    <name evidence="1" type="ORF">SAMN04488008_10436</name>
</gene>
<protein>
    <submittedName>
        <fullName evidence="1">Uncharacterized protein</fullName>
    </submittedName>
</protein>
<keyword evidence="2" id="KW-1185">Reference proteome</keyword>
<dbReference type="EMBL" id="FNZN01000004">
    <property type="protein sequence ID" value="SEL49395.1"/>
    <property type="molecule type" value="Genomic_DNA"/>
</dbReference>
<name>A0A1H7QP62_9FLAO</name>
<organism evidence="1 2">
    <name type="scientific">Maribacter orientalis</name>
    <dbReference type="NCBI Taxonomy" id="228957"/>
    <lineage>
        <taxon>Bacteria</taxon>
        <taxon>Pseudomonadati</taxon>
        <taxon>Bacteroidota</taxon>
        <taxon>Flavobacteriia</taxon>
        <taxon>Flavobacteriales</taxon>
        <taxon>Flavobacteriaceae</taxon>
        <taxon>Maribacter</taxon>
    </lineage>
</organism>
<sequence length="76" mass="8616">MAITIKLTKNPMKLGIRFAKTAKKSLLFRTSLLSTSISRIRSVIAIEKTASQNAVTLFFSQMNLCLIIKYEFSLKF</sequence>
<accession>A0A1H7QP62</accession>
<evidence type="ECO:0000313" key="1">
    <source>
        <dbReference type="EMBL" id="SEL49395.1"/>
    </source>
</evidence>
<reference evidence="2" key="1">
    <citation type="submission" date="2016-10" db="EMBL/GenBank/DDBJ databases">
        <authorList>
            <person name="Varghese N."/>
            <person name="Submissions S."/>
        </authorList>
    </citation>
    <scope>NUCLEOTIDE SEQUENCE [LARGE SCALE GENOMIC DNA]</scope>
    <source>
        <strain evidence="2">DSM 16471</strain>
    </source>
</reference>
<evidence type="ECO:0000313" key="2">
    <source>
        <dbReference type="Proteomes" id="UP000198990"/>
    </source>
</evidence>